<organism evidence="7 8">
    <name type="scientific">Potamilus streckersoni</name>
    <dbReference type="NCBI Taxonomy" id="2493646"/>
    <lineage>
        <taxon>Eukaryota</taxon>
        <taxon>Metazoa</taxon>
        <taxon>Spiralia</taxon>
        <taxon>Lophotrochozoa</taxon>
        <taxon>Mollusca</taxon>
        <taxon>Bivalvia</taxon>
        <taxon>Autobranchia</taxon>
        <taxon>Heteroconchia</taxon>
        <taxon>Palaeoheterodonta</taxon>
        <taxon>Unionida</taxon>
        <taxon>Unionoidea</taxon>
        <taxon>Unionidae</taxon>
        <taxon>Ambleminae</taxon>
        <taxon>Lampsilini</taxon>
        <taxon>Potamilus</taxon>
    </lineage>
</organism>
<dbReference type="GO" id="GO:0006955">
    <property type="term" value="P:immune response"/>
    <property type="evidence" value="ECO:0007669"/>
    <property type="project" value="InterPro"/>
</dbReference>
<reference evidence="7" key="3">
    <citation type="submission" date="2023-05" db="EMBL/GenBank/DDBJ databases">
        <authorList>
            <person name="Smith C.H."/>
        </authorList>
    </citation>
    <scope>NUCLEOTIDE SEQUENCE</scope>
    <source>
        <strain evidence="7">CHS0354</strain>
        <tissue evidence="7">Mantle</tissue>
    </source>
</reference>
<comment type="caution">
    <text evidence="7">The sequence shown here is derived from an EMBL/GenBank/DDBJ whole genome shotgun (WGS) entry which is preliminary data.</text>
</comment>
<dbReference type="GO" id="GO:0005164">
    <property type="term" value="F:tumor necrosis factor receptor binding"/>
    <property type="evidence" value="ECO:0007669"/>
    <property type="project" value="InterPro"/>
</dbReference>
<dbReference type="PANTHER" id="PTHR11471">
    <property type="entry name" value="TUMOR NECROSIS FACTOR FAMILY MEMBER"/>
    <property type="match status" value="1"/>
</dbReference>
<feature type="transmembrane region" description="Helical" evidence="5">
    <location>
        <begin position="6"/>
        <end position="25"/>
    </location>
</feature>
<dbReference type="Pfam" id="PF00229">
    <property type="entry name" value="TNF"/>
    <property type="match status" value="1"/>
</dbReference>
<dbReference type="InterPro" id="IPR006052">
    <property type="entry name" value="TNF_dom"/>
</dbReference>
<reference evidence="7" key="1">
    <citation type="journal article" date="2021" name="Genome Biol. Evol.">
        <title>A High-Quality Reference Genome for a Parasitic Bivalve with Doubly Uniparental Inheritance (Bivalvia: Unionida).</title>
        <authorList>
            <person name="Smith C.H."/>
        </authorList>
    </citation>
    <scope>NUCLEOTIDE SEQUENCE</scope>
    <source>
        <strain evidence="7">CHS0354</strain>
    </source>
</reference>
<evidence type="ECO:0000259" key="6">
    <source>
        <dbReference type="PROSITE" id="PS50049"/>
    </source>
</evidence>
<accession>A0AAE0SF50</accession>
<dbReference type="InterPro" id="IPR008983">
    <property type="entry name" value="Tumour_necrosis_fac-like_dom"/>
</dbReference>
<keyword evidence="5" id="KW-1133">Transmembrane helix</keyword>
<evidence type="ECO:0000256" key="1">
    <source>
        <dbReference type="ARBA" id="ARBA00004370"/>
    </source>
</evidence>
<keyword evidence="8" id="KW-1185">Reference proteome</keyword>
<evidence type="ECO:0000256" key="5">
    <source>
        <dbReference type="SAM" id="Phobius"/>
    </source>
</evidence>
<reference evidence="7" key="2">
    <citation type="journal article" date="2021" name="Genome Biol. Evol.">
        <title>Developing a high-quality reference genome for a parasitic bivalve with doubly uniparental inheritance (Bivalvia: Unionida).</title>
        <authorList>
            <person name="Smith C.H."/>
        </authorList>
    </citation>
    <scope>NUCLEOTIDE SEQUENCE</scope>
    <source>
        <strain evidence="7">CHS0354</strain>
        <tissue evidence="7">Mantle</tissue>
    </source>
</reference>
<sequence length="267" mass="30815">MNLFCVVVIDNCILSVILIVIVCFWKSSIKSLIASGQVEELRGFCLKCQDISFHPLDDLDLLDRFKRKNNGTDCCVKSSSEAKHLVHQFLERNHRISKAKAGHVIPKCSNDQNVEKPTGRVVAVDFDQTGIPIEERHLIRWLNTETGSYTNSGVKFIDGQLEITTPGYYWFNSRVTFKDTNTSFADDRFAFFHTVYRRSVEYQLREDYKLVEAGETRCKFQSGFTYRSTFIGDIAYFRKGERIIVKVSQPEMISLSPYDSFLEVHLY</sequence>
<evidence type="ECO:0000256" key="3">
    <source>
        <dbReference type="ARBA" id="ARBA00022514"/>
    </source>
</evidence>
<name>A0AAE0SF50_9BIVA</name>
<evidence type="ECO:0000256" key="2">
    <source>
        <dbReference type="ARBA" id="ARBA00008670"/>
    </source>
</evidence>
<dbReference type="AlphaFoldDB" id="A0AAE0SF50"/>
<keyword evidence="4 5" id="KW-0472">Membrane</keyword>
<dbReference type="PROSITE" id="PS50049">
    <property type="entry name" value="THD_2"/>
    <property type="match status" value="1"/>
</dbReference>
<evidence type="ECO:0000313" key="7">
    <source>
        <dbReference type="EMBL" id="KAK3590796.1"/>
    </source>
</evidence>
<dbReference type="Proteomes" id="UP001195483">
    <property type="component" value="Unassembled WGS sequence"/>
</dbReference>
<dbReference type="PANTHER" id="PTHR11471:SF13">
    <property type="entry name" value="TNF FAMILY PROFILE DOMAIN-CONTAINING PROTEIN"/>
    <property type="match status" value="1"/>
</dbReference>
<dbReference type="EMBL" id="JAEAOA010002251">
    <property type="protein sequence ID" value="KAK3590796.1"/>
    <property type="molecule type" value="Genomic_DNA"/>
</dbReference>
<keyword evidence="3" id="KW-0202">Cytokine</keyword>
<dbReference type="GO" id="GO:0005615">
    <property type="term" value="C:extracellular space"/>
    <property type="evidence" value="ECO:0007669"/>
    <property type="project" value="UniProtKB-KW"/>
</dbReference>
<feature type="domain" description="THD" evidence="6">
    <location>
        <begin position="100"/>
        <end position="267"/>
    </location>
</feature>
<evidence type="ECO:0000313" key="8">
    <source>
        <dbReference type="Proteomes" id="UP001195483"/>
    </source>
</evidence>
<keyword evidence="5" id="KW-0812">Transmembrane</keyword>
<dbReference type="GO" id="GO:0005125">
    <property type="term" value="F:cytokine activity"/>
    <property type="evidence" value="ECO:0007669"/>
    <property type="project" value="UniProtKB-KW"/>
</dbReference>
<dbReference type="GO" id="GO:0016020">
    <property type="term" value="C:membrane"/>
    <property type="evidence" value="ECO:0007669"/>
    <property type="project" value="UniProtKB-SubCell"/>
</dbReference>
<proteinExistence type="inferred from homology"/>
<evidence type="ECO:0000256" key="4">
    <source>
        <dbReference type="ARBA" id="ARBA00023136"/>
    </source>
</evidence>
<gene>
    <name evidence="7" type="ORF">CHS0354_038735</name>
</gene>
<dbReference type="SUPFAM" id="SSF49842">
    <property type="entry name" value="TNF-like"/>
    <property type="match status" value="1"/>
</dbReference>
<dbReference type="Gene3D" id="2.60.120.40">
    <property type="match status" value="1"/>
</dbReference>
<comment type="similarity">
    <text evidence="2">Belongs to the tumor necrosis factor family.</text>
</comment>
<protein>
    <recommendedName>
        <fullName evidence="6">THD domain-containing protein</fullName>
    </recommendedName>
</protein>
<comment type="subcellular location">
    <subcellularLocation>
        <location evidence="1">Membrane</location>
    </subcellularLocation>
</comment>